<dbReference type="Pfam" id="PF07841">
    <property type="entry name" value="DM4_12"/>
    <property type="match status" value="1"/>
</dbReference>
<accession>A0AAN9T4T0</accession>
<dbReference type="EMBL" id="JBBCAQ010000038">
    <property type="protein sequence ID" value="KAK7571837.1"/>
    <property type="molecule type" value="Genomic_DNA"/>
</dbReference>
<evidence type="ECO:0000313" key="2">
    <source>
        <dbReference type="Proteomes" id="UP001367676"/>
    </source>
</evidence>
<dbReference type="AlphaFoldDB" id="A0AAN9T4T0"/>
<keyword evidence="2" id="KW-1185">Reference proteome</keyword>
<evidence type="ECO:0000313" key="1">
    <source>
        <dbReference type="EMBL" id="KAK7571837.1"/>
    </source>
</evidence>
<reference evidence="1 2" key="1">
    <citation type="submission" date="2024-03" db="EMBL/GenBank/DDBJ databases">
        <title>Adaptation during the transition from Ophiocordyceps entomopathogen to insect associate is accompanied by gene loss and intensified selection.</title>
        <authorList>
            <person name="Ward C.M."/>
            <person name="Onetto C.A."/>
            <person name="Borneman A.R."/>
        </authorList>
    </citation>
    <scope>NUCLEOTIDE SEQUENCE [LARGE SCALE GENOMIC DNA]</scope>
    <source>
        <strain evidence="1">AWRI1</strain>
        <tissue evidence="1">Single Adult Female</tissue>
    </source>
</reference>
<protein>
    <submittedName>
        <fullName evidence="1">Uncharacterized protein</fullName>
    </submittedName>
</protein>
<name>A0AAN9T4T0_9HEMI</name>
<dbReference type="InterPro" id="IPR006631">
    <property type="entry name" value="DM4_12"/>
</dbReference>
<dbReference type="Proteomes" id="UP001367676">
    <property type="component" value="Unassembled WGS sequence"/>
</dbReference>
<organism evidence="1 2">
    <name type="scientific">Parthenolecanium corni</name>
    <dbReference type="NCBI Taxonomy" id="536013"/>
    <lineage>
        <taxon>Eukaryota</taxon>
        <taxon>Metazoa</taxon>
        <taxon>Ecdysozoa</taxon>
        <taxon>Arthropoda</taxon>
        <taxon>Hexapoda</taxon>
        <taxon>Insecta</taxon>
        <taxon>Pterygota</taxon>
        <taxon>Neoptera</taxon>
        <taxon>Paraneoptera</taxon>
        <taxon>Hemiptera</taxon>
        <taxon>Sternorrhyncha</taxon>
        <taxon>Coccoidea</taxon>
        <taxon>Coccidae</taxon>
        <taxon>Parthenolecanium</taxon>
    </lineage>
</organism>
<gene>
    <name evidence="1" type="ORF">V9T40_014309</name>
</gene>
<comment type="caution">
    <text evidence="1">The sequence shown here is derived from an EMBL/GenBank/DDBJ whole genome shotgun (WGS) entry which is preliminary data.</text>
</comment>
<proteinExistence type="predicted"/>
<sequence length="221" mass="24487">MEEILDEMKGRLPKPVPYFTYPTTDKPTITSEKTQETRFAYPISGNLETYGSNALTHPFYPFKFDLGGLLAGAFVGFGALLLVPKIMHLLTPELAPYGSAYGSPYTRNIDTMPRGMAHVMSQFDKVLAENNVNSSECLQKAVCLYMQSSKRQSAVDSNIIDSSLGNYVVDFLTDGSKFKSAIENGKQDIDCNVLYPKCPFDQNSIVNGIKHLIMQTNVTSE</sequence>